<dbReference type="Proteomes" id="UP001165584">
    <property type="component" value="Unassembled WGS sequence"/>
</dbReference>
<gene>
    <name evidence="3" type="ORF">N1027_02745</name>
</gene>
<dbReference type="RefSeq" id="WP_259504928.1">
    <property type="nucleotide sequence ID" value="NZ_JANLCM010000001.1"/>
</dbReference>
<dbReference type="Gene3D" id="1.10.340.30">
    <property type="entry name" value="Hypothetical protein, domain 2"/>
    <property type="match status" value="1"/>
</dbReference>
<evidence type="ECO:0000313" key="3">
    <source>
        <dbReference type="EMBL" id="MCS5717046.1"/>
    </source>
</evidence>
<dbReference type="EMBL" id="JANLCM010000001">
    <property type="protein sequence ID" value="MCS5717046.1"/>
    <property type="molecule type" value="Genomic_DNA"/>
</dbReference>
<sequence>MVIHPGYSLGVGAAMSAASAKMAGGRQSMTEPRGSFAIAPRGAFSLESCIRFLEGFTPAGYEAASAGTLDAAFALEGSWQVIGVRVEQVGDEVRGRVFAEHPVRRAELSVVRAQVERILSLDVDGSGFADVGERDPVIGAAQAHYPGLRPVCFWSWYEAAAWAIIGQRMRMSQAAAVKQRLAAELGETVVIDGVAHQAFPAPAALVQLTGGPGLTRAKVERLHALADAAQRHVFDSATLRALPRDEALELLQTLPGVGPFSAELILLRGAGDPDHAPVHEPRLAKAIAHAYRLDATPDATTLAELTAGWAPYRTWATLLLRAQLQEDTHEIANGGRPKG</sequence>
<dbReference type="PANTHER" id="PTHR43003:SF13">
    <property type="entry name" value="DNA-3-METHYLADENINE GLYCOSYLASE 2"/>
    <property type="match status" value="1"/>
</dbReference>
<evidence type="ECO:0008006" key="5">
    <source>
        <dbReference type="Google" id="ProtNLM"/>
    </source>
</evidence>
<proteinExistence type="predicted"/>
<reference evidence="3" key="1">
    <citation type="submission" date="2022-08" db="EMBL/GenBank/DDBJ databases">
        <authorList>
            <person name="Deng Y."/>
            <person name="Han X.-F."/>
            <person name="Zhang Y.-Q."/>
        </authorList>
    </citation>
    <scope>NUCLEOTIDE SEQUENCE</scope>
    <source>
        <strain evidence="3">CPCC 205763</strain>
    </source>
</reference>
<comment type="caution">
    <text evidence="3">The sequence shown here is derived from an EMBL/GenBank/DDBJ whole genome shotgun (WGS) entry which is preliminary data.</text>
</comment>
<dbReference type="InterPro" id="IPR051912">
    <property type="entry name" value="Alkylbase_DNA_Glycosylase/TA"/>
</dbReference>
<organism evidence="3 4">
    <name type="scientific">Herbiconiux aconitum</name>
    <dbReference type="NCBI Taxonomy" id="2970913"/>
    <lineage>
        <taxon>Bacteria</taxon>
        <taxon>Bacillati</taxon>
        <taxon>Actinomycetota</taxon>
        <taxon>Actinomycetes</taxon>
        <taxon>Micrococcales</taxon>
        <taxon>Microbacteriaceae</taxon>
        <taxon>Herbiconiux</taxon>
    </lineage>
</organism>
<keyword evidence="1" id="KW-0227">DNA damage</keyword>
<keyword evidence="2" id="KW-0234">DNA repair</keyword>
<dbReference type="Gene3D" id="1.10.1670.40">
    <property type="match status" value="1"/>
</dbReference>
<evidence type="ECO:0000256" key="2">
    <source>
        <dbReference type="ARBA" id="ARBA00023204"/>
    </source>
</evidence>
<evidence type="ECO:0000313" key="4">
    <source>
        <dbReference type="Proteomes" id="UP001165584"/>
    </source>
</evidence>
<keyword evidence="4" id="KW-1185">Reference proteome</keyword>
<name>A0ABT2GQJ6_9MICO</name>
<protein>
    <recommendedName>
        <fullName evidence="5">DNA-3-methyladenine glycosylase II</fullName>
    </recommendedName>
</protein>
<dbReference type="InterPro" id="IPR011257">
    <property type="entry name" value="DNA_glycosylase"/>
</dbReference>
<dbReference type="SUPFAM" id="SSF48150">
    <property type="entry name" value="DNA-glycosylase"/>
    <property type="match status" value="1"/>
</dbReference>
<accession>A0ABT2GQJ6</accession>
<evidence type="ECO:0000256" key="1">
    <source>
        <dbReference type="ARBA" id="ARBA00022763"/>
    </source>
</evidence>
<dbReference type="PANTHER" id="PTHR43003">
    <property type="entry name" value="DNA-3-METHYLADENINE GLYCOSYLASE"/>
    <property type="match status" value="1"/>
</dbReference>